<organism evidence="3 5">
    <name type="scientific">Spinacia oleracea</name>
    <name type="common">Spinach</name>
    <dbReference type="NCBI Taxonomy" id="3562"/>
    <lineage>
        <taxon>Eukaryota</taxon>
        <taxon>Viridiplantae</taxon>
        <taxon>Streptophyta</taxon>
        <taxon>Embryophyta</taxon>
        <taxon>Tracheophyta</taxon>
        <taxon>Spermatophyta</taxon>
        <taxon>Magnoliopsida</taxon>
        <taxon>eudicotyledons</taxon>
        <taxon>Gunneridae</taxon>
        <taxon>Pentapetalae</taxon>
        <taxon>Caryophyllales</taxon>
        <taxon>Chenopodiaceae</taxon>
        <taxon>Chenopodioideae</taxon>
        <taxon>Anserineae</taxon>
        <taxon>Spinacia</taxon>
    </lineage>
</organism>
<evidence type="ECO:0000313" key="3">
    <source>
        <dbReference type="Proteomes" id="UP000813463"/>
    </source>
</evidence>
<protein>
    <recommendedName>
        <fullName evidence="2">DUF7903 domain-containing protein</fullName>
    </recommendedName>
</protein>
<dbReference type="Pfam" id="PF25475">
    <property type="entry name" value="DUF7903"/>
    <property type="match status" value="1"/>
</dbReference>
<evidence type="ECO:0000313" key="4">
    <source>
        <dbReference type="RefSeq" id="XP_021854141.2"/>
    </source>
</evidence>
<feature type="region of interest" description="Disordered" evidence="1">
    <location>
        <begin position="1"/>
        <end position="48"/>
    </location>
</feature>
<dbReference type="PANTHER" id="PTHR35481">
    <property type="entry name" value="DNA-DIRECTED RNA POLYMERASE SUBUNIT ALPHA"/>
    <property type="match status" value="1"/>
</dbReference>
<evidence type="ECO:0000256" key="1">
    <source>
        <dbReference type="SAM" id="MobiDB-lite"/>
    </source>
</evidence>
<sequence length="417" mass="46909">MAYVAPHKRLSKTQGGDPPPTPVLPNFEKSLSLNSSRSGSGKRMDKSTSHVKGIVYANGSISRWLAVPSMDVLQLPSSLSLVPATIDSPLLKSEDKMFTLVNGQSQAEHHGIKSCQLEKMWASVAETVHADLLSAFQNIRNEMVDQNPEEFKTAVVARFGKVVFRRKNPSHDLDFTKENSVSESYVKQQRRMFYTTVPVEYMDHIKIAAVPELGVHFEGEKELYYVKLADAKRPNSVVSCKCRIHKDEQKLELYKIELNPVRHVVIDMSCIAKNVDLRLALCTKKTLIALRDEEMEEIRSLISSAIFDPNVKGGLRWSLGKGKSGGQYNVVGVWHTKEDIFRNPFMKLKVRKADRYDFLTSTGEVTGEVVLRLIQIMNLLVQGSEAIDVLTMLEDALKLIEKHFLAWEGSLHSAVNQ</sequence>
<evidence type="ECO:0000259" key="2">
    <source>
        <dbReference type="Pfam" id="PF25475"/>
    </source>
</evidence>
<accession>A0A9R0IRB8</accession>
<proteinExistence type="predicted"/>
<gene>
    <name evidence="4 5" type="primary">LOC110793562</name>
</gene>
<dbReference type="RefSeq" id="XP_021854142.2">
    <property type="nucleotide sequence ID" value="XM_021998450.2"/>
</dbReference>
<feature type="domain" description="DUF7903" evidence="2">
    <location>
        <begin position="50"/>
        <end position="404"/>
    </location>
</feature>
<name>A0A9R0IRB8_SPIOL</name>
<dbReference type="Proteomes" id="UP000813463">
    <property type="component" value="Chromosome 4"/>
</dbReference>
<dbReference type="AlphaFoldDB" id="A0A9R0IRB8"/>
<reference evidence="4 5" key="2">
    <citation type="submission" date="2025-05" db="UniProtKB">
        <authorList>
            <consortium name="RefSeq"/>
        </authorList>
    </citation>
    <scope>IDENTIFICATION</scope>
    <source>
        <tissue evidence="4 5">Leaf</tissue>
    </source>
</reference>
<reference evidence="3" key="1">
    <citation type="journal article" date="2021" name="Nat. Commun.">
        <title>Genomic analyses provide insights into spinach domestication and the genetic basis of agronomic traits.</title>
        <authorList>
            <person name="Cai X."/>
            <person name="Sun X."/>
            <person name="Xu C."/>
            <person name="Sun H."/>
            <person name="Wang X."/>
            <person name="Ge C."/>
            <person name="Zhang Z."/>
            <person name="Wang Q."/>
            <person name="Fei Z."/>
            <person name="Jiao C."/>
            <person name="Wang Q."/>
        </authorList>
    </citation>
    <scope>NUCLEOTIDE SEQUENCE [LARGE SCALE GENOMIC DNA]</scope>
    <source>
        <strain evidence="3">cv. Varoflay</strain>
    </source>
</reference>
<dbReference type="GeneID" id="110793562"/>
<feature type="compositionally biased region" description="Low complexity" evidence="1">
    <location>
        <begin position="29"/>
        <end position="41"/>
    </location>
</feature>
<dbReference type="KEGG" id="soe:110793562"/>
<feature type="compositionally biased region" description="Basic residues" evidence="1">
    <location>
        <begin position="1"/>
        <end position="11"/>
    </location>
</feature>
<dbReference type="InterPro" id="IPR057225">
    <property type="entry name" value="DUF7903"/>
</dbReference>
<evidence type="ECO:0000313" key="5">
    <source>
        <dbReference type="RefSeq" id="XP_021854142.2"/>
    </source>
</evidence>
<dbReference type="PANTHER" id="PTHR35481:SF1">
    <property type="entry name" value="DNA-DIRECTED RNA POLYMERASE SUBUNIT ALPHA"/>
    <property type="match status" value="1"/>
</dbReference>
<dbReference type="RefSeq" id="XP_021854141.2">
    <property type="nucleotide sequence ID" value="XM_021998449.2"/>
</dbReference>
<keyword evidence="3" id="KW-1185">Reference proteome</keyword>